<protein>
    <submittedName>
        <fullName evidence="2">Uncharacterized protein</fullName>
    </submittedName>
</protein>
<keyword evidence="3" id="KW-1185">Reference proteome</keyword>
<proteinExistence type="predicted"/>
<dbReference type="Proteomes" id="UP001206692">
    <property type="component" value="Unassembled WGS sequence"/>
</dbReference>
<evidence type="ECO:0000256" key="1">
    <source>
        <dbReference type="SAM" id="SignalP"/>
    </source>
</evidence>
<feature type="chain" id="PRO_5047411070" evidence="1">
    <location>
        <begin position="28"/>
        <end position="161"/>
    </location>
</feature>
<organism evidence="2 3">
    <name type="scientific">Megasphaera massiliensis</name>
    <dbReference type="NCBI Taxonomy" id="1232428"/>
    <lineage>
        <taxon>Bacteria</taxon>
        <taxon>Bacillati</taxon>
        <taxon>Bacillota</taxon>
        <taxon>Negativicutes</taxon>
        <taxon>Veillonellales</taxon>
        <taxon>Veillonellaceae</taxon>
        <taxon>Megasphaera</taxon>
    </lineage>
</organism>
<comment type="caution">
    <text evidence="2">The sequence shown here is derived from an EMBL/GenBank/DDBJ whole genome shotgun (WGS) entry which is preliminary data.</text>
</comment>
<dbReference type="RefSeq" id="WP_062412821.1">
    <property type="nucleotide sequence ID" value="NZ_JAJCIO010000001.1"/>
</dbReference>
<keyword evidence="1" id="KW-0732">Signal</keyword>
<evidence type="ECO:0000313" key="2">
    <source>
        <dbReference type="EMBL" id="MCQ5341577.1"/>
    </source>
</evidence>
<gene>
    <name evidence="2" type="ORF">NE675_00805</name>
</gene>
<feature type="signal peptide" evidence="1">
    <location>
        <begin position="1"/>
        <end position="27"/>
    </location>
</feature>
<dbReference type="EMBL" id="JANGEW010000001">
    <property type="protein sequence ID" value="MCQ5341577.1"/>
    <property type="molecule type" value="Genomic_DNA"/>
</dbReference>
<sequence>MQKKGILIAMFWVLAAVLLPMSSTSFAATIVPAGQSSYSADALYGTYPFVGSDEDSNYYLDPSSAYFANRESSVPALGGLVYKVKKGSGDVAVSQLDPYNVTFSTYTGNSERYISVDRVMHNGVNVRQEMTENNQAFFDSLFWKIADVTGATEYWRTHVNN</sequence>
<accession>A0ABT1SNZ1</accession>
<reference evidence="2 3" key="1">
    <citation type="submission" date="2022-06" db="EMBL/GenBank/DDBJ databases">
        <title>Isolation of gut microbiota from human fecal samples.</title>
        <authorList>
            <person name="Pamer E.G."/>
            <person name="Barat B."/>
            <person name="Waligurski E."/>
            <person name="Medina S."/>
            <person name="Paddock L."/>
            <person name="Mostad J."/>
        </authorList>
    </citation>
    <scope>NUCLEOTIDE SEQUENCE [LARGE SCALE GENOMIC DNA]</scope>
    <source>
        <strain evidence="2 3">DFI.1.1</strain>
    </source>
</reference>
<evidence type="ECO:0000313" key="3">
    <source>
        <dbReference type="Proteomes" id="UP001206692"/>
    </source>
</evidence>
<name>A0ABT1SNZ1_9FIRM</name>